<organism evidence="3 4">
    <name type="scientific">Streptomyces kasugaensis</name>
    <dbReference type="NCBI Taxonomy" id="1946"/>
    <lineage>
        <taxon>Bacteria</taxon>
        <taxon>Bacillati</taxon>
        <taxon>Actinomycetota</taxon>
        <taxon>Actinomycetes</taxon>
        <taxon>Kitasatosporales</taxon>
        <taxon>Streptomycetaceae</taxon>
        <taxon>Streptomyces</taxon>
    </lineage>
</organism>
<dbReference type="Gene3D" id="3.40.50.2000">
    <property type="entry name" value="Glycogen Phosphorylase B"/>
    <property type="match status" value="1"/>
</dbReference>
<proteinExistence type="predicted"/>
<evidence type="ECO:0000313" key="3">
    <source>
        <dbReference type="EMBL" id="TBO61459.1"/>
    </source>
</evidence>
<keyword evidence="1" id="KW-0808">Transferase</keyword>
<sequence length="69" mass="7966">MRERHLALLTARPRELREDPLAECLAWTAARYGDWFTQDPVTVRWAIDPAPASLRPPTGLLWVPVRYVP</sequence>
<dbReference type="InterPro" id="IPR048284">
    <property type="entry name" value="EryCIII-like_N"/>
</dbReference>
<reference evidence="3 4" key="1">
    <citation type="submission" date="2019-02" db="EMBL/GenBank/DDBJ databases">
        <title>Draft Genome Sequence of Streptomyces sp. AM-2504, identified by 16S rRNA comparative analysis as a Streptomyces Kasugaensis strain.</title>
        <authorList>
            <person name="Napolioni V."/>
            <person name="Giuliodori A.M."/>
            <person name="Spurio R."/>
            <person name="Fabbretti A."/>
        </authorList>
    </citation>
    <scope>NUCLEOTIDE SEQUENCE [LARGE SCALE GENOMIC DNA]</scope>
    <source>
        <strain evidence="3 4">AM-2504</strain>
    </source>
</reference>
<protein>
    <recommendedName>
        <fullName evidence="2">Erythromycin biosynthesis protein CIII-like N-terminal domain-containing protein</fullName>
    </recommendedName>
</protein>
<dbReference type="AlphaFoldDB" id="A0A4Q9I3C1"/>
<evidence type="ECO:0000259" key="2">
    <source>
        <dbReference type="Pfam" id="PF21036"/>
    </source>
</evidence>
<dbReference type="Proteomes" id="UP000292452">
    <property type="component" value="Unassembled WGS sequence"/>
</dbReference>
<accession>A0A4Q9I3C1</accession>
<name>A0A4Q9I3C1_STRKA</name>
<keyword evidence="4" id="KW-1185">Reference proteome</keyword>
<dbReference type="EMBL" id="SIXH01000005">
    <property type="protein sequence ID" value="TBO61459.1"/>
    <property type="molecule type" value="Genomic_DNA"/>
</dbReference>
<dbReference type="Pfam" id="PF21036">
    <property type="entry name" value="EryCIII-like_N"/>
    <property type="match status" value="1"/>
</dbReference>
<evidence type="ECO:0000256" key="1">
    <source>
        <dbReference type="ARBA" id="ARBA00022679"/>
    </source>
</evidence>
<gene>
    <name evidence="3" type="ORF">EYS09_01140</name>
</gene>
<feature type="domain" description="Erythromycin biosynthesis protein CIII-like N-terminal" evidence="2">
    <location>
        <begin position="2"/>
        <end position="69"/>
    </location>
</feature>
<comment type="caution">
    <text evidence="3">The sequence shown here is derived from an EMBL/GenBank/DDBJ whole genome shotgun (WGS) entry which is preliminary data.</text>
</comment>
<dbReference type="GO" id="GO:0016740">
    <property type="term" value="F:transferase activity"/>
    <property type="evidence" value="ECO:0007669"/>
    <property type="project" value="UniProtKB-KW"/>
</dbReference>
<evidence type="ECO:0000313" key="4">
    <source>
        <dbReference type="Proteomes" id="UP000292452"/>
    </source>
</evidence>